<name>A0A559TCY3_SERFO</name>
<evidence type="ECO:0000313" key="1">
    <source>
        <dbReference type="EMBL" id="TVZ72462.1"/>
    </source>
</evidence>
<dbReference type="AlphaFoldDB" id="A0A559TCY3"/>
<reference evidence="1" key="1">
    <citation type="submission" date="2019-06" db="EMBL/GenBank/DDBJ databases">
        <authorList>
            <person name="Deangelis K."/>
            <person name="Huntemann M."/>
            <person name="Clum A."/>
            <person name="Pillay M."/>
            <person name="Palaniappan K."/>
            <person name="Varghese N."/>
            <person name="Mikhailova N."/>
            <person name="Stamatis D."/>
            <person name="Reddy T."/>
            <person name="Daum C."/>
            <person name="Shapiro N."/>
            <person name="Ivanova N."/>
            <person name="Kyrpides N."/>
            <person name="Woyke T."/>
        </authorList>
    </citation>
    <scope>NUCLEOTIDE SEQUENCE [LARGE SCALE GENOMIC DNA]</scope>
    <source>
        <strain evidence="1">128R</strain>
    </source>
</reference>
<sequence length="76" mass="8566">MKTIKQLKKLINYAQTDDVFREYLKSLESAGVITINSDDITEKSVGDDFYERVANVFGIQLDADLNPVLPDAEGER</sequence>
<gene>
    <name evidence="1" type="ORF">FHU10_5142</name>
</gene>
<organism evidence="1">
    <name type="scientific">Serratia fonticola</name>
    <dbReference type="NCBI Taxonomy" id="47917"/>
    <lineage>
        <taxon>Bacteria</taxon>
        <taxon>Pseudomonadati</taxon>
        <taxon>Pseudomonadota</taxon>
        <taxon>Gammaproteobacteria</taxon>
        <taxon>Enterobacterales</taxon>
        <taxon>Yersiniaceae</taxon>
        <taxon>Serratia</taxon>
    </lineage>
</organism>
<dbReference type="EMBL" id="VISQ01000001">
    <property type="protein sequence ID" value="TVZ72462.1"/>
    <property type="molecule type" value="Genomic_DNA"/>
</dbReference>
<dbReference type="OrthoDB" id="6497600at2"/>
<accession>A0A559TCY3</accession>
<protein>
    <submittedName>
        <fullName evidence="1">Uncharacterized protein</fullName>
    </submittedName>
</protein>
<comment type="caution">
    <text evidence="1">The sequence shown here is derived from an EMBL/GenBank/DDBJ whole genome shotgun (WGS) entry which is preliminary data.</text>
</comment>
<proteinExistence type="predicted"/>
<reference evidence="1" key="2">
    <citation type="submission" date="2019-08" db="EMBL/GenBank/DDBJ databases">
        <title>Investigation of anaerobic lignin degradation for improved lignocellulosic biofuels.</title>
        <authorList>
            <person name="Deangelis K.PhD."/>
        </authorList>
    </citation>
    <scope>NUCLEOTIDE SEQUENCE [LARGE SCALE GENOMIC DNA]</scope>
    <source>
        <strain evidence="1">128R</strain>
    </source>
</reference>